<evidence type="ECO:0000256" key="1">
    <source>
        <dbReference type="ARBA" id="ARBA00004141"/>
    </source>
</evidence>
<dbReference type="GO" id="GO:0061630">
    <property type="term" value="F:ubiquitin protein ligase activity"/>
    <property type="evidence" value="ECO:0007669"/>
    <property type="project" value="InterPro"/>
</dbReference>
<keyword evidence="6" id="KW-0862">Zinc</keyword>
<dbReference type="Proteomes" id="UP000515121">
    <property type="component" value="Unplaced"/>
</dbReference>
<dbReference type="KEGG" id="dzi:111285048"/>
<keyword evidence="8 10" id="KW-0472">Membrane</keyword>
<keyword evidence="7 10" id="KW-1133">Transmembrane helix</keyword>
<keyword evidence="5" id="KW-0833">Ubl conjugation pathway</keyword>
<dbReference type="GO" id="GO:1904294">
    <property type="term" value="P:positive regulation of ERAD pathway"/>
    <property type="evidence" value="ECO:0007669"/>
    <property type="project" value="InterPro"/>
</dbReference>
<keyword evidence="3" id="KW-0479">Metal-binding</keyword>
<dbReference type="InterPro" id="IPR001841">
    <property type="entry name" value="Znf_RING"/>
</dbReference>
<keyword evidence="4 9" id="KW-0863">Zinc-finger</keyword>
<evidence type="ECO:0000256" key="10">
    <source>
        <dbReference type="SAM" id="Phobius"/>
    </source>
</evidence>
<dbReference type="Pfam" id="PF13445">
    <property type="entry name" value="zf-RING_UBOX"/>
    <property type="match status" value="1"/>
</dbReference>
<dbReference type="PROSITE" id="PS00518">
    <property type="entry name" value="ZF_RING_1"/>
    <property type="match status" value="1"/>
</dbReference>
<dbReference type="AlphaFoldDB" id="A0A6P5XPD0"/>
<feature type="domain" description="RING-type" evidence="11">
    <location>
        <begin position="339"/>
        <end position="366"/>
    </location>
</feature>
<feature type="transmembrane region" description="Helical" evidence="10">
    <location>
        <begin position="210"/>
        <end position="235"/>
    </location>
</feature>
<sequence>MDVYSTNSGNNSARYGREMASTSFIQTPFAAILEYSGLLGSSSASASAAIANDHSHAQSAHQEVSIGIIGVGPGENQDSISVDLAEQGAGLTDVGVSSEIANLNVESGYVVHCLARWIGHILPFFLLLLLVFIRQHLQGFFAAIWIAALIFKSNDILQKQAALKEQRRIYVLLSIAISLMLHVISVYWWYRNDDLLYPLIFLPPKQIPPFWHSIFIIMVNDVMVQQTAMAFKCVLLIHYKNSEGHSYRKQGQMLTLVEYFLLLYRTLLPTPVWYRFFLDKKYGSFFSSLTTGLYLTFKLTSSIEKVQLFFAASRVLSNPEVHYGSRATSEQVKAAGDLCAICQEKMHAPILLRCKHIFCEDCVSEWLFLHFHFIYMKINTSIRHTKHNFLSTHQCVNLNLHKRIRSTLHLCKPKACRTVFVIMILKVFASQCNICLISAAASELRTLR</sequence>
<keyword evidence="2 10" id="KW-0812">Transmembrane</keyword>
<reference evidence="13" key="1">
    <citation type="submission" date="2025-08" db="UniProtKB">
        <authorList>
            <consortium name="RefSeq"/>
        </authorList>
    </citation>
    <scope>IDENTIFICATION</scope>
    <source>
        <tissue evidence="13">Fruit stalk</tissue>
    </source>
</reference>
<dbReference type="InterPro" id="IPR013083">
    <property type="entry name" value="Znf_RING/FYVE/PHD"/>
</dbReference>
<evidence type="ECO:0000256" key="2">
    <source>
        <dbReference type="ARBA" id="ARBA00022692"/>
    </source>
</evidence>
<dbReference type="PROSITE" id="PS50089">
    <property type="entry name" value="ZF_RING_2"/>
    <property type="match status" value="1"/>
</dbReference>
<dbReference type="GO" id="GO:0016020">
    <property type="term" value="C:membrane"/>
    <property type="evidence" value="ECO:0007669"/>
    <property type="project" value="UniProtKB-SubCell"/>
</dbReference>
<gene>
    <name evidence="13" type="primary">LOC111285048</name>
</gene>
<dbReference type="OrthoDB" id="9049620at2759"/>
<evidence type="ECO:0000256" key="4">
    <source>
        <dbReference type="ARBA" id="ARBA00022771"/>
    </source>
</evidence>
<accession>A0A6P5XPD0</accession>
<dbReference type="GeneID" id="111285048"/>
<dbReference type="PANTHER" id="PTHR15860:SF0">
    <property type="entry name" value="LP20373P"/>
    <property type="match status" value="1"/>
</dbReference>
<keyword evidence="12" id="KW-1185">Reference proteome</keyword>
<dbReference type="InterPro" id="IPR017907">
    <property type="entry name" value="Znf_RING_CS"/>
</dbReference>
<feature type="transmembrane region" description="Helical" evidence="10">
    <location>
        <begin position="256"/>
        <end position="276"/>
    </location>
</feature>
<organism evidence="12 13">
    <name type="scientific">Durio zibethinus</name>
    <name type="common">Durian</name>
    <dbReference type="NCBI Taxonomy" id="66656"/>
    <lineage>
        <taxon>Eukaryota</taxon>
        <taxon>Viridiplantae</taxon>
        <taxon>Streptophyta</taxon>
        <taxon>Embryophyta</taxon>
        <taxon>Tracheophyta</taxon>
        <taxon>Spermatophyta</taxon>
        <taxon>Magnoliopsida</taxon>
        <taxon>eudicotyledons</taxon>
        <taxon>Gunneridae</taxon>
        <taxon>Pentapetalae</taxon>
        <taxon>rosids</taxon>
        <taxon>malvids</taxon>
        <taxon>Malvales</taxon>
        <taxon>Malvaceae</taxon>
        <taxon>Helicteroideae</taxon>
        <taxon>Durio</taxon>
    </lineage>
</organism>
<dbReference type="PANTHER" id="PTHR15860">
    <property type="entry name" value="UNCHARACTERIZED RING FINGER-CONTAINING PROTEIN"/>
    <property type="match status" value="1"/>
</dbReference>
<dbReference type="InterPro" id="IPR044235">
    <property type="entry name" value="RNFT1/2"/>
</dbReference>
<evidence type="ECO:0000256" key="6">
    <source>
        <dbReference type="ARBA" id="ARBA00022833"/>
    </source>
</evidence>
<dbReference type="SUPFAM" id="SSF57850">
    <property type="entry name" value="RING/U-box"/>
    <property type="match status" value="1"/>
</dbReference>
<dbReference type="GO" id="GO:0008270">
    <property type="term" value="F:zinc ion binding"/>
    <property type="evidence" value="ECO:0007669"/>
    <property type="project" value="UniProtKB-KW"/>
</dbReference>
<feature type="transmembrane region" description="Helical" evidence="10">
    <location>
        <begin position="169"/>
        <end position="190"/>
    </location>
</feature>
<dbReference type="RefSeq" id="XP_022730003.1">
    <property type="nucleotide sequence ID" value="XM_022874268.1"/>
</dbReference>
<evidence type="ECO:0000256" key="7">
    <source>
        <dbReference type="ARBA" id="ARBA00022989"/>
    </source>
</evidence>
<feature type="transmembrane region" description="Helical" evidence="10">
    <location>
        <begin position="114"/>
        <end position="133"/>
    </location>
</feature>
<evidence type="ECO:0000259" key="11">
    <source>
        <dbReference type="PROSITE" id="PS50089"/>
    </source>
</evidence>
<feature type="transmembrane region" description="Helical" evidence="10">
    <location>
        <begin position="139"/>
        <end position="157"/>
    </location>
</feature>
<evidence type="ECO:0000313" key="13">
    <source>
        <dbReference type="RefSeq" id="XP_022730003.1"/>
    </source>
</evidence>
<proteinExistence type="predicted"/>
<evidence type="ECO:0000256" key="3">
    <source>
        <dbReference type="ARBA" id="ARBA00022723"/>
    </source>
</evidence>
<dbReference type="InterPro" id="IPR027370">
    <property type="entry name" value="Znf-RING_euk"/>
</dbReference>
<protein>
    <submittedName>
        <fullName evidence="13">RING finger and transmembrane domain-containing protein 2-like isoform X1</fullName>
    </submittedName>
</protein>
<dbReference type="Gene3D" id="3.30.40.10">
    <property type="entry name" value="Zinc/RING finger domain, C3HC4 (zinc finger)"/>
    <property type="match status" value="1"/>
</dbReference>
<name>A0A6P5XPD0_DURZI</name>
<comment type="subcellular location">
    <subcellularLocation>
        <location evidence="1">Membrane</location>
        <topology evidence="1">Multi-pass membrane protein</topology>
    </subcellularLocation>
</comment>
<evidence type="ECO:0000313" key="12">
    <source>
        <dbReference type="Proteomes" id="UP000515121"/>
    </source>
</evidence>
<evidence type="ECO:0000256" key="8">
    <source>
        <dbReference type="ARBA" id="ARBA00023136"/>
    </source>
</evidence>
<evidence type="ECO:0000256" key="9">
    <source>
        <dbReference type="PROSITE-ProRule" id="PRU00175"/>
    </source>
</evidence>
<evidence type="ECO:0000256" key="5">
    <source>
        <dbReference type="ARBA" id="ARBA00022786"/>
    </source>
</evidence>